<keyword evidence="8" id="KW-1185">Reference proteome</keyword>
<evidence type="ECO:0000256" key="5">
    <source>
        <dbReference type="ARBA" id="ARBA00023242"/>
    </source>
</evidence>
<evidence type="ECO:0008006" key="9">
    <source>
        <dbReference type="Google" id="ProtNLM"/>
    </source>
</evidence>
<evidence type="ECO:0000256" key="4">
    <source>
        <dbReference type="ARBA" id="ARBA00023125"/>
    </source>
</evidence>
<name>A0A8J5HJZ1_ZINOF</name>
<evidence type="ECO:0000256" key="3">
    <source>
        <dbReference type="ARBA" id="ARBA00022454"/>
    </source>
</evidence>
<evidence type="ECO:0000256" key="2">
    <source>
        <dbReference type="ARBA" id="ARBA00004286"/>
    </source>
</evidence>
<dbReference type="InterPro" id="IPR001951">
    <property type="entry name" value="Histone_H4"/>
</dbReference>
<keyword evidence="4" id="KW-0238">DNA-binding</keyword>
<evidence type="ECO:0000256" key="6">
    <source>
        <dbReference type="ARBA" id="ARBA00023269"/>
    </source>
</evidence>
<reference evidence="7 8" key="1">
    <citation type="submission" date="2020-08" db="EMBL/GenBank/DDBJ databases">
        <title>Plant Genome Project.</title>
        <authorList>
            <person name="Zhang R.-G."/>
        </authorList>
    </citation>
    <scope>NUCLEOTIDE SEQUENCE [LARGE SCALE GENOMIC DNA]</scope>
    <source>
        <tissue evidence="7">Rhizome</tissue>
    </source>
</reference>
<proteinExistence type="predicted"/>
<dbReference type="AlphaFoldDB" id="A0A8J5HJZ1"/>
<dbReference type="EMBL" id="JACMSC010000004">
    <property type="protein sequence ID" value="KAG6526481.1"/>
    <property type="molecule type" value="Genomic_DNA"/>
</dbReference>
<protein>
    <recommendedName>
        <fullName evidence="9">Histone H4</fullName>
    </recommendedName>
</protein>
<dbReference type="GO" id="GO:0000786">
    <property type="term" value="C:nucleosome"/>
    <property type="evidence" value="ECO:0007669"/>
    <property type="project" value="UniProtKB-KW"/>
</dbReference>
<evidence type="ECO:0000313" key="8">
    <source>
        <dbReference type="Proteomes" id="UP000734854"/>
    </source>
</evidence>
<sequence length="110" mass="12599">MDCRICILEGKSRFRTKFLRSHSLQKSIDRTLDSAVMSGRRMGNLIYEVTRGVLKIFLKNAILDAVTYTAMDVVYALKRQGRTLWLRCLIRHKIGKRRTTAAMAAKVSAH</sequence>
<evidence type="ECO:0000313" key="7">
    <source>
        <dbReference type="EMBL" id="KAG6526481.1"/>
    </source>
</evidence>
<keyword evidence="6" id="KW-0544">Nucleosome core</keyword>
<dbReference type="PANTHER" id="PTHR10484">
    <property type="entry name" value="HISTONE H4"/>
    <property type="match status" value="1"/>
</dbReference>
<dbReference type="GO" id="GO:0003677">
    <property type="term" value="F:DNA binding"/>
    <property type="evidence" value="ECO:0007669"/>
    <property type="project" value="UniProtKB-KW"/>
</dbReference>
<dbReference type="GO" id="GO:0005634">
    <property type="term" value="C:nucleus"/>
    <property type="evidence" value="ECO:0007669"/>
    <property type="project" value="UniProtKB-SubCell"/>
</dbReference>
<evidence type="ECO:0000256" key="1">
    <source>
        <dbReference type="ARBA" id="ARBA00004123"/>
    </source>
</evidence>
<keyword evidence="5" id="KW-0539">Nucleus</keyword>
<gene>
    <name evidence="7" type="ORF">ZIOFF_016466</name>
</gene>
<organism evidence="7 8">
    <name type="scientific">Zingiber officinale</name>
    <name type="common">Ginger</name>
    <name type="synonym">Amomum zingiber</name>
    <dbReference type="NCBI Taxonomy" id="94328"/>
    <lineage>
        <taxon>Eukaryota</taxon>
        <taxon>Viridiplantae</taxon>
        <taxon>Streptophyta</taxon>
        <taxon>Embryophyta</taxon>
        <taxon>Tracheophyta</taxon>
        <taxon>Spermatophyta</taxon>
        <taxon>Magnoliopsida</taxon>
        <taxon>Liliopsida</taxon>
        <taxon>Zingiberales</taxon>
        <taxon>Zingiberaceae</taxon>
        <taxon>Zingiber</taxon>
    </lineage>
</organism>
<keyword evidence="3" id="KW-0158">Chromosome</keyword>
<dbReference type="Proteomes" id="UP000734854">
    <property type="component" value="Unassembled WGS sequence"/>
</dbReference>
<comment type="caution">
    <text evidence="7">The sequence shown here is derived from an EMBL/GenBank/DDBJ whole genome shotgun (WGS) entry which is preliminary data.</text>
</comment>
<accession>A0A8J5HJZ1</accession>
<dbReference type="SMART" id="SM00417">
    <property type="entry name" value="H4"/>
    <property type="match status" value="1"/>
</dbReference>
<comment type="subcellular location">
    <subcellularLocation>
        <location evidence="2">Chromosome</location>
    </subcellularLocation>
    <subcellularLocation>
        <location evidence="1">Nucleus</location>
    </subcellularLocation>
</comment>
<dbReference type="GO" id="GO:0030527">
    <property type="term" value="F:structural constituent of chromatin"/>
    <property type="evidence" value="ECO:0007669"/>
    <property type="project" value="InterPro"/>
</dbReference>